<evidence type="ECO:0000313" key="2">
    <source>
        <dbReference type="EMBL" id="PHT69557.1"/>
    </source>
</evidence>
<dbReference type="InterPro" id="IPR054722">
    <property type="entry name" value="PolX-like_BBD"/>
</dbReference>
<comment type="caution">
    <text evidence="2">The sequence shown here is derived from an EMBL/GenBank/DDBJ whole genome shotgun (WGS) entry which is preliminary data.</text>
</comment>
<dbReference type="Gramene" id="PHT69557">
    <property type="protein sequence ID" value="PHT69557"/>
    <property type="gene ID" value="T459_24661"/>
</dbReference>
<dbReference type="OMA" id="CHMAKDC"/>
<dbReference type="EMBL" id="AYRZ02000010">
    <property type="protein sequence ID" value="PHT69557.1"/>
    <property type="molecule type" value="Genomic_DNA"/>
</dbReference>
<dbReference type="Pfam" id="PF22936">
    <property type="entry name" value="Pol_BBD"/>
    <property type="match status" value="1"/>
</dbReference>
<organism evidence="2 3">
    <name type="scientific">Capsicum annuum</name>
    <name type="common">Capsicum pepper</name>
    <dbReference type="NCBI Taxonomy" id="4072"/>
    <lineage>
        <taxon>Eukaryota</taxon>
        <taxon>Viridiplantae</taxon>
        <taxon>Streptophyta</taxon>
        <taxon>Embryophyta</taxon>
        <taxon>Tracheophyta</taxon>
        <taxon>Spermatophyta</taxon>
        <taxon>Magnoliopsida</taxon>
        <taxon>eudicotyledons</taxon>
        <taxon>Gunneridae</taxon>
        <taxon>Pentapetalae</taxon>
        <taxon>asterids</taxon>
        <taxon>lamiids</taxon>
        <taxon>Solanales</taxon>
        <taxon>Solanaceae</taxon>
        <taxon>Solanoideae</taxon>
        <taxon>Capsiceae</taxon>
        <taxon>Capsicum</taxon>
    </lineage>
</organism>
<sequence>MAKTCRSKEKSVEGNVVTSNSEEKWDVEASFAAEEEELALKATTSSKIDYENDWIVDSDCSNHMTGDKDKLQNLSKYKGSRVVVIANNSKLPIAHVGNIVVSSHSNSIEVSLQNVYHVLGMKKNLLSISQLTS</sequence>
<proteinExistence type="predicted"/>
<gene>
    <name evidence="2" type="ORF">T459_24661</name>
</gene>
<evidence type="ECO:0000313" key="3">
    <source>
        <dbReference type="Proteomes" id="UP000222542"/>
    </source>
</evidence>
<reference evidence="2 3" key="2">
    <citation type="journal article" date="2017" name="Genome Biol.">
        <title>New reference genome sequences of hot pepper reveal the massive evolution of plant disease-resistance genes by retroduplication.</title>
        <authorList>
            <person name="Kim S."/>
            <person name="Park J."/>
            <person name="Yeom S.I."/>
            <person name="Kim Y.M."/>
            <person name="Seo E."/>
            <person name="Kim K.T."/>
            <person name="Kim M.S."/>
            <person name="Lee J.M."/>
            <person name="Cheong K."/>
            <person name="Shin H.S."/>
            <person name="Kim S.B."/>
            <person name="Han K."/>
            <person name="Lee J."/>
            <person name="Park M."/>
            <person name="Lee H.A."/>
            <person name="Lee H.Y."/>
            <person name="Lee Y."/>
            <person name="Oh S."/>
            <person name="Lee J.H."/>
            <person name="Choi E."/>
            <person name="Choi E."/>
            <person name="Lee S.E."/>
            <person name="Jeon J."/>
            <person name="Kim H."/>
            <person name="Choi G."/>
            <person name="Song H."/>
            <person name="Lee J."/>
            <person name="Lee S.C."/>
            <person name="Kwon J.K."/>
            <person name="Lee H.Y."/>
            <person name="Koo N."/>
            <person name="Hong Y."/>
            <person name="Kim R.W."/>
            <person name="Kang W.H."/>
            <person name="Huh J.H."/>
            <person name="Kang B.C."/>
            <person name="Yang T.J."/>
            <person name="Lee Y.H."/>
            <person name="Bennetzen J.L."/>
            <person name="Choi D."/>
        </authorList>
    </citation>
    <scope>NUCLEOTIDE SEQUENCE [LARGE SCALE GENOMIC DNA]</scope>
    <source>
        <strain evidence="3">cv. CM334</strain>
    </source>
</reference>
<name>A0A2G2YII9_CAPAN</name>
<accession>A0A2G2YII9</accession>
<reference evidence="2 3" key="1">
    <citation type="journal article" date="2014" name="Nat. Genet.">
        <title>Genome sequence of the hot pepper provides insights into the evolution of pungency in Capsicum species.</title>
        <authorList>
            <person name="Kim S."/>
            <person name="Park M."/>
            <person name="Yeom S.I."/>
            <person name="Kim Y.M."/>
            <person name="Lee J.M."/>
            <person name="Lee H.A."/>
            <person name="Seo E."/>
            <person name="Choi J."/>
            <person name="Cheong K."/>
            <person name="Kim K.T."/>
            <person name="Jung K."/>
            <person name="Lee G.W."/>
            <person name="Oh S.K."/>
            <person name="Bae C."/>
            <person name="Kim S.B."/>
            <person name="Lee H.Y."/>
            <person name="Kim S.Y."/>
            <person name="Kim M.S."/>
            <person name="Kang B.C."/>
            <person name="Jo Y.D."/>
            <person name="Yang H.B."/>
            <person name="Jeong H.J."/>
            <person name="Kang W.H."/>
            <person name="Kwon J.K."/>
            <person name="Shin C."/>
            <person name="Lim J.Y."/>
            <person name="Park J.H."/>
            <person name="Huh J.H."/>
            <person name="Kim J.S."/>
            <person name="Kim B.D."/>
            <person name="Cohen O."/>
            <person name="Paran I."/>
            <person name="Suh M.C."/>
            <person name="Lee S.B."/>
            <person name="Kim Y.K."/>
            <person name="Shin Y."/>
            <person name="Noh S.J."/>
            <person name="Park J."/>
            <person name="Seo Y.S."/>
            <person name="Kwon S.Y."/>
            <person name="Kim H.A."/>
            <person name="Park J.M."/>
            <person name="Kim H.J."/>
            <person name="Choi S.B."/>
            <person name="Bosland P.W."/>
            <person name="Reeves G."/>
            <person name="Jo S.H."/>
            <person name="Lee B.W."/>
            <person name="Cho H.T."/>
            <person name="Choi H.S."/>
            <person name="Lee M.S."/>
            <person name="Yu Y."/>
            <person name="Do Choi Y."/>
            <person name="Park B.S."/>
            <person name="van Deynze A."/>
            <person name="Ashrafi H."/>
            <person name="Hill T."/>
            <person name="Kim W.T."/>
            <person name="Pai H.S."/>
            <person name="Ahn H.K."/>
            <person name="Yeam I."/>
            <person name="Giovannoni J.J."/>
            <person name="Rose J.K."/>
            <person name="Sorensen I."/>
            <person name="Lee S.J."/>
            <person name="Kim R.W."/>
            <person name="Choi I.Y."/>
            <person name="Choi B.S."/>
            <person name="Lim J.S."/>
            <person name="Lee Y.H."/>
            <person name="Choi D."/>
        </authorList>
    </citation>
    <scope>NUCLEOTIDE SEQUENCE [LARGE SCALE GENOMIC DNA]</scope>
    <source>
        <strain evidence="3">cv. CM334</strain>
    </source>
</reference>
<protein>
    <recommendedName>
        <fullName evidence="1">Retrovirus-related Pol polyprotein from transposon TNT 1-94-like beta-barrel domain-containing protein</fullName>
    </recommendedName>
</protein>
<evidence type="ECO:0000259" key="1">
    <source>
        <dbReference type="Pfam" id="PF22936"/>
    </source>
</evidence>
<dbReference type="Proteomes" id="UP000222542">
    <property type="component" value="Unassembled WGS sequence"/>
</dbReference>
<feature type="domain" description="Retrovirus-related Pol polyprotein from transposon TNT 1-94-like beta-barrel" evidence="1">
    <location>
        <begin position="54"/>
        <end position="132"/>
    </location>
</feature>
<keyword evidence="3" id="KW-1185">Reference proteome</keyword>
<dbReference type="AlphaFoldDB" id="A0A2G2YII9"/>